<comment type="caution">
    <text evidence="3">The sequence shown here is derived from an EMBL/GenBank/DDBJ whole genome shotgun (WGS) entry which is preliminary data.</text>
</comment>
<dbReference type="GO" id="GO:0033255">
    <property type="term" value="C:SAS acetyltransferase complex"/>
    <property type="evidence" value="ECO:0007669"/>
    <property type="project" value="InterPro"/>
</dbReference>
<accession>A0AA43QKL6</accession>
<dbReference type="Proteomes" id="UP001161017">
    <property type="component" value="Unassembled WGS sequence"/>
</dbReference>
<feature type="compositionally biased region" description="Basic and acidic residues" evidence="1">
    <location>
        <begin position="132"/>
        <end position="155"/>
    </location>
</feature>
<feature type="compositionally biased region" description="Basic residues" evidence="1">
    <location>
        <begin position="497"/>
        <end position="508"/>
    </location>
</feature>
<name>A0AA43QKL6_9LECA</name>
<gene>
    <name evidence="3" type="ORF">OHK93_007504</name>
</gene>
<dbReference type="PANTHER" id="PTHR38422">
    <property type="entry name" value="SOMETHING ABOUT SILENCING PROTEIN 4"/>
    <property type="match status" value="1"/>
</dbReference>
<feature type="domain" description="Something about silencing protein 4" evidence="2">
    <location>
        <begin position="256"/>
        <end position="351"/>
    </location>
</feature>
<proteinExistence type="predicted"/>
<feature type="compositionally biased region" description="Low complexity" evidence="1">
    <location>
        <begin position="1"/>
        <end position="22"/>
    </location>
</feature>
<feature type="compositionally biased region" description="Acidic residues" evidence="1">
    <location>
        <begin position="355"/>
        <end position="373"/>
    </location>
</feature>
<evidence type="ECO:0000313" key="4">
    <source>
        <dbReference type="Proteomes" id="UP001161017"/>
    </source>
</evidence>
<dbReference type="Pfam" id="PF15460">
    <property type="entry name" value="SAS4"/>
    <property type="match status" value="1"/>
</dbReference>
<feature type="region of interest" description="Disordered" evidence="1">
    <location>
        <begin position="128"/>
        <end position="155"/>
    </location>
</feature>
<feature type="compositionally biased region" description="Acidic residues" evidence="1">
    <location>
        <begin position="380"/>
        <end position="396"/>
    </location>
</feature>
<feature type="compositionally biased region" description="Basic and acidic residues" evidence="1">
    <location>
        <begin position="77"/>
        <end position="97"/>
    </location>
</feature>
<protein>
    <recommendedName>
        <fullName evidence="2">Something about silencing protein 4 domain-containing protein</fullName>
    </recommendedName>
</protein>
<dbReference type="InterPro" id="IPR038988">
    <property type="entry name" value="Sas4"/>
</dbReference>
<feature type="region of interest" description="Disordered" evidence="1">
    <location>
        <begin position="189"/>
        <end position="224"/>
    </location>
</feature>
<organism evidence="3 4">
    <name type="scientific">Ramalina farinacea</name>
    <dbReference type="NCBI Taxonomy" id="258253"/>
    <lineage>
        <taxon>Eukaryota</taxon>
        <taxon>Fungi</taxon>
        <taxon>Dikarya</taxon>
        <taxon>Ascomycota</taxon>
        <taxon>Pezizomycotina</taxon>
        <taxon>Lecanoromycetes</taxon>
        <taxon>OSLEUM clade</taxon>
        <taxon>Lecanoromycetidae</taxon>
        <taxon>Lecanorales</taxon>
        <taxon>Lecanorineae</taxon>
        <taxon>Ramalinaceae</taxon>
        <taxon>Ramalina</taxon>
    </lineage>
</organism>
<dbReference type="PANTHER" id="PTHR38422:SF1">
    <property type="entry name" value="SOMETHING ABOUT SILENCING PROTEIN 4"/>
    <property type="match status" value="1"/>
</dbReference>
<dbReference type="AlphaFoldDB" id="A0AA43QKL6"/>
<feature type="compositionally biased region" description="Basic residues" evidence="1">
    <location>
        <begin position="421"/>
        <end position="430"/>
    </location>
</feature>
<sequence length="508" mass="58233">MAVLSRPSLRSSAPRSVAPRSPATEDIHQPPRHEKRSRDASQDIESNGSNKKLKSIYPPQTRNPSRGPKRQALKSLPIRDRQQFPPKSETHVVRVRKLDPVLVQPSTNGLRHSSTDSNESLHYGVNQNLPLREVKREEKRSLRSHDGGSRSKSELEPYFSNYEELISIEPKEPDLLTPNTILHIYDESPKPASVTHDSLPPEQKLKGKIRPRSETNGTAVPSNTIEWPDETFTALNNATRLDFSDFDQPSRKSAKDPLDDSVYLKVHAREERKEKQLRNIEKERAMHEKFQLERLLDGLRGHDWLRVMGISGITDGDKKAYEPKRDHLINEVRNLLEKFRLWKEEEKRRKLEREETLDEDEEEESDEDEDTDGDEKSNIQDEEGDSSDGDPPDYSDVDASAARQLHMEASMATKARAGPRNSKHPSKHPPPKPLAKQKPFTSFFEKPYMRAAAMGKHRRSGRSIMAFGQPIPELEERAFQLPPDVMTTEALQESGRRMRRSKRDSKEI</sequence>
<feature type="region of interest" description="Disordered" evidence="1">
    <location>
        <begin position="1"/>
        <end position="97"/>
    </location>
</feature>
<feature type="region of interest" description="Disordered" evidence="1">
    <location>
        <begin position="477"/>
        <end position="508"/>
    </location>
</feature>
<dbReference type="InterPro" id="IPR029184">
    <property type="entry name" value="Sas4_dom"/>
</dbReference>
<feature type="region of interest" description="Disordered" evidence="1">
    <location>
        <begin position="349"/>
        <end position="440"/>
    </location>
</feature>
<evidence type="ECO:0000256" key="1">
    <source>
        <dbReference type="SAM" id="MobiDB-lite"/>
    </source>
</evidence>
<evidence type="ECO:0000259" key="2">
    <source>
        <dbReference type="Pfam" id="PF15460"/>
    </source>
</evidence>
<dbReference type="EMBL" id="JAPUFD010000007">
    <property type="protein sequence ID" value="MDI1488230.1"/>
    <property type="molecule type" value="Genomic_DNA"/>
</dbReference>
<feature type="compositionally biased region" description="Basic and acidic residues" evidence="1">
    <location>
        <begin position="23"/>
        <end position="41"/>
    </location>
</feature>
<keyword evidence="4" id="KW-1185">Reference proteome</keyword>
<reference evidence="3" key="1">
    <citation type="journal article" date="2023" name="Genome Biol. Evol.">
        <title>First Whole Genome Sequence and Flow Cytometry Genome Size Data for the Lichen-Forming Fungus Ramalina farinacea (Ascomycota).</title>
        <authorList>
            <person name="Llewellyn T."/>
            <person name="Mian S."/>
            <person name="Hill R."/>
            <person name="Leitch I.J."/>
            <person name="Gaya E."/>
        </authorList>
    </citation>
    <scope>NUCLEOTIDE SEQUENCE</scope>
    <source>
        <strain evidence="3">LIQ254RAFAR</strain>
    </source>
</reference>
<feature type="compositionally biased region" description="Polar residues" evidence="1">
    <location>
        <begin position="214"/>
        <end position="224"/>
    </location>
</feature>
<dbReference type="GO" id="GO:0004402">
    <property type="term" value="F:histone acetyltransferase activity"/>
    <property type="evidence" value="ECO:0007669"/>
    <property type="project" value="TreeGrafter"/>
</dbReference>
<evidence type="ECO:0000313" key="3">
    <source>
        <dbReference type="EMBL" id="MDI1488230.1"/>
    </source>
</evidence>